<comment type="similarity">
    <text evidence="1">Belongs to the aldo/keto reductase family.</text>
</comment>
<dbReference type="GO" id="GO:0016652">
    <property type="term" value="F:oxidoreductase activity, acting on NAD(P)H as acceptor"/>
    <property type="evidence" value="ECO:0007669"/>
    <property type="project" value="InterPro"/>
</dbReference>
<dbReference type="GeneID" id="28975575"/>
<evidence type="ECO:0000256" key="6">
    <source>
        <dbReference type="PIRSR" id="PIRSR000097-3"/>
    </source>
</evidence>
<dbReference type="AlphaFoldDB" id="A0A194S5N0"/>
<name>A0A194S5N0_RHOGW</name>
<dbReference type="PIRSF" id="PIRSF000097">
    <property type="entry name" value="AKR"/>
    <property type="match status" value="1"/>
</dbReference>
<dbReference type="STRING" id="578459.A0A194S5N0"/>
<dbReference type="InterPro" id="IPR020471">
    <property type="entry name" value="AKR"/>
</dbReference>
<organism evidence="8 9">
    <name type="scientific">Rhodotorula graminis (strain WP1)</name>
    <dbReference type="NCBI Taxonomy" id="578459"/>
    <lineage>
        <taxon>Eukaryota</taxon>
        <taxon>Fungi</taxon>
        <taxon>Dikarya</taxon>
        <taxon>Basidiomycota</taxon>
        <taxon>Pucciniomycotina</taxon>
        <taxon>Microbotryomycetes</taxon>
        <taxon>Sporidiobolales</taxon>
        <taxon>Sporidiobolaceae</taxon>
        <taxon>Rhodotorula</taxon>
    </lineage>
</organism>
<dbReference type="GO" id="GO:0016616">
    <property type="term" value="F:oxidoreductase activity, acting on the CH-OH group of donors, NAD or NADP as acceptor"/>
    <property type="evidence" value="ECO:0007669"/>
    <property type="project" value="UniProtKB-ARBA"/>
</dbReference>
<evidence type="ECO:0000256" key="5">
    <source>
        <dbReference type="PIRSR" id="PIRSR000097-2"/>
    </source>
</evidence>
<feature type="active site" description="Proton donor" evidence="4">
    <location>
        <position position="63"/>
    </location>
</feature>
<dbReference type="PANTHER" id="PTHR43827">
    <property type="entry name" value="2,5-DIKETO-D-GLUCONIC ACID REDUCTASE"/>
    <property type="match status" value="1"/>
</dbReference>
<dbReference type="CDD" id="cd19120">
    <property type="entry name" value="AKR_AKR3C2-3"/>
    <property type="match status" value="1"/>
</dbReference>
<sequence length="311" mass="33960">MSTTAYASSSTFAPVTLADGATVPGVGFGVGTAHFGNDGPELVETIKTALKVGFRHLDGAESYKNEESLGKAIAEGGVPREELYVTTKCGAGLKDIPSSFDGSLKKLGLAHVDLYLIHWPQDFPKPGYPTIEQAWKQLEAIRDSGRAKSIGVSNFRVRDLEKILAIPDLKHRPAVNQIEFHPFMYTAGEELYQFCKKHDIVIEAYGPTSPAFRFDGNRGEFDGVLAKVTKAVAARAGRDKVEPSQVLLRLAAQRGTIVITTSGKDWRMKEQLAAGALPELTQDEIDELVKAAKPAPQRAFMKHMDDIETEF</sequence>
<protein>
    <recommendedName>
        <fullName evidence="7">NADP-dependent oxidoreductase domain-containing protein</fullName>
    </recommendedName>
</protein>
<evidence type="ECO:0000313" key="9">
    <source>
        <dbReference type="Proteomes" id="UP000053890"/>
    </source>
</evidence>
<dbReference type="Proteomes" id="UP000053890">
    <property type="component" value="Unassembled WGS sequence"/>
</dbReference>
<gene>
    <name evidence="8" type="ORF">RHOBADRAFT_48330</name>
</gene>
<accession>A0A194S5N0</accession>
<dbReference type="InterPro" id="IPR044494">
    <property type="entry name" value="AKR3C2/3"/>
</dbReference>
<dbReference type="Pfam" id="PF00248">
    <property type="entry name" value="Aldo_ket_red"/>
    <property type="match status" value="1"/>
</dbReference>
<dbReference type="RefSeq" id="XP_018271941.1">
    <property type="nucleotide sequence ID" value="XM_018415127.1"/>
</dbReference>
<evidence type="ECO:0000256" key="1">
    <source>
        <dbReference type="ARBA" id="ARBA00007905"/>
    </source>
</evidence>
<dbReference type="EMBL" id="KQ474077">
    <property type="protein sequence ID" value="KPV75892.1"/>
    <property type="molecule type" value="Genomic_DNA"/>
</dbReference>
<reference evidence="8 9" key="1">
    <citation type="journal article" date="2015" name="Front. Microbiol.">
        <title>Genome sequence of the plant growth promoting endophytic yeast Rhodotorula graminis WP1.</title>
        <authorList>
            <person name="Firrincieli A."/>
            <person name="Otillar R."/>
            <person name="Salamov A."/>
            <person name="Schmutz J."/>
            <person name="Khan Z."/>
            <person name="Redman R.S."/>
            <person name="Fleck N.D."/>
            <person name="Lindquist E."/>
            <person name="Grigoriev I.V."/>
            <person name="Doty S.L."/>
        </authorList>
    </citation>
    <scope>NUCLEOTIDE SEQUENCE [LARGE SCALE GENOMIC DNA]</scope>
    <source>
        <strain evidence="8 9">WP1</strain>
    </source>
</reference>
<dbReference type="PROSITE" id="PS00062">
    <property type="entry name" value="ALDOKETO_REDUCTASE_2"/>
    <property type="match status" value="1"/>
</dbReference>
<dbReference type="PROSITE" id="PS00798">
    <property type="entry name" value="ALDOKETO_REDUCTASE_1"/>
    <property type="match status" value="1"/>
</dbReference>
<feature type="binding site" evidence="5">
    <location>
        <position position="118"/>
    </location>
    <ligand>
        <name>substrate</name>
    </ligand>
</feature>
<dbReference type="InterPro" id="IPR023210">
    <property type="entry name" value="NADP_OxRdtase_dom"/>
</dbReference>
<proteinExistence type="inferred from homology"/>
<evidence type="ECO:0000259" key="7">
    <source>
        <dbReference type="Pfam" id="PF00248"/>
    </source>
</evidence>
<dbReference type="SUPFAM" id="SSF51430">
    <property type="entry name" value="NAD(P)-linked oxidoreductase"/>
    <property type="match status" value="1"/>
</dbReference>
<feature type="site" description="Lowers pKa of active site Tyr" evidence="6">
    <location>
        <position position="88"/>
    </location>
</feature>
<evidence type="ECO:0000256" key="4">
    <source>
        <dbReference type="PIRSR" id="PIRSR000097-1"/>
    </source>
</evidence>
<evidence type="ECO:0000256" key="3">
    <source>
        <dbReference type="ARBA" id="ARBA00023002"/>
    </source>
</evidence>
<keyword evidence="9" id="KW-1185">Reference proteome</keyword>
<dbReference type="PRINTS" id="PR00069">
    <property type="entry name" value="ALDKETRDTASE"/>
</dbReference>
<dbReference type="OMA" id="CKWIDDE"/>
<evidence type="ECO:0000256" key="2">
    <source>
        <dbReference type="ARBA" id="ARBA00022857"/>
    </source>
</evidence>
<dbReference type="PANTHER" id="PTHR43827:SF3">
    <property type="entry name" value="NADP-DEPENDENT OXIDOREDUCTASE DOMAIN-CONTAINING PROTEIN"/>
    <property type="match status" value="1"/>
</dbReference>
<keyword evidence="3" id="KW-0560">Oxidoreductase</keyword>
<dbReference type="InterPro" id="IPR036812">
    <property type="entry name" value="NAD(P)_OxRdtase_dom_sf"/>
</dbReference>
<dbReference type="OrthoDB" id="416253at2759"/>
<evidence type="ECO:0000313" key="8">
    <source>
        <dbReference type="EMBL" id="KPV75892.1"/>
    </source>
</evidence>
<feature type="domain" description="NADP-dependent oxidoreductase" evidence="7">
    <location>
        <begin position="29"/>
        <end position="291"/>
    </location>
</feature>
<dbReference type="Gene3D" id="3.20.20.100">
    <property type="entry name" value="NADP-dependent oxidoreductase domain"/>
    <property type="match status" value="1"/>
</dbReference>
<keyword evidence="2" id="KW-0521">NADP</keyword>
<dbReference type="InterPro" id="IPR018170">
    <property type="entry name" value="Aldo/ket_reductase_CS"/>
</dbReference>